<feature type="DNA-binding region" description="H-T-H motif" evidence="4">
    <location>
        <begin position="33"/>
        <end position="52"/>
    </location>
</feature>
<dbReference type="PROSITE" id="PS50977">
    <property type="entry name" value="HTH_TETR_2"/>
    <property type="match status" value="1"/>
</dbReference>
<evidence type="ECO:0000256" key="4">
    <source>
        <dbReference type="PROSITE-ProRule" id="PRU00335"/>
    </source>
</evidence>
<gene>
    <name evidence="6" type="ORF">ACFYKX_20240</name>
</gene>
<proteinExistence type="predicted"/>
<dbReference type="PANTHER" id="PTHR47506:SF6">
    <property type="entry name" value="HTH-TYPE TRANSCRIPTIONAL REPRESSOR NEMR"/>
    <property type="match status" value="1"/>
</dbReference>
<dbReference type="Pfam" id="PF00440">
    <property type="entry name" value="TetR_N"/>
    <property type="match status" value="1"/>
</dbReference>
<dbReference type="SUPFAM" id="SSF48498">
    <property type="entry name" value="Tetracyclin repressor-like, C-terminal domain"/>
    <property type="match status" value="1"/>
</dbReference>
<dbReference type="PRINTS" id="PR00455">
    <property type="entry name" value="HTHTETR"/>
</dbReference>
<keyword evidence="1" id="KW-0805">Transcription regulation</keyword>
<dbReference type="InterPro" id="IPR023772">
    <property type="entry name" value="DNA-bd_HTH_TetR-type_CS"/>
</dbReference>
<dbReference type="SUPFAM" id="SSF46689">
    <property type="entry name" value="Homeodomain-like"/>
    <property type="match status" value="1"/>
</dbReference>
<dbReference type="Gene3D" id="1.10.357.10">
    <property type="entry name" value="Tetracycline Repressor, domain 2"/>
    <property type="match status" value="1"/>
</dbReference>
<feature type="domain" description="HTH tetR-type" evidence="5">
    <location>
        <begin position="10"/>
        <end position="70"/>
    </location>
</feature>
<sequence>MPIVSEEHKNQRKKQILDSALACFSQKGYDVATIDDIVKHSGISKGSIYNYFKSKEEIYIDLLEVSTKNIYDELTVQINKLHTAIDQMKFLFDYLIDQDPSTELQKDYSLVKFEFQLSSSRNEELKEVLENSLKDTKMKIIEGILSKGVISGEFRKELNIEVYAEMFWSFVDGATLQNLLFPNYPYHELLKEQKSIFLKKVIKP</sequence>
<dbReference type="Gene3D" id="1.10.10.60">
    <property type="entry name" value="Homeodomain-like"/>
    <property type="match status" value="1"/>
</dbReference>
<keyword evidence="3" id="KW-0804">Transcription</keyword>
<evidence type="ECO:0000256" key="2">
    <source>
        <dbReference type="ARBA" id="ARBA00023125"/>
    </source>
</evidence>
<dbReference type="InterPro" id="IPR001647">
    <property type="entry name" value="HTH_TetR"/>
</dbReference>
<dbReference type="InterPro" id="IPR036271">
    <property type="entry name" value="Tet_transcr_reg_TetR-rel_C_sf"/>
</dbReference>
<evidence type="ECO:0000313" key="7">
    <source>
        <dbReference type="Proteomes" id="UP001601059"/>
    </source>
</evidence>
<reference evidence="6 7" key="1">
    <citation type="submission" date="2024-08" db="EMBL/GenBank/DDBJ databases">
        <title>Two novel Cytobacillus novel species.</title>
        <authorList>
            <person name="Liu G."/>
        </authorList>
    </citation>
    <scope>NUCLEOTIDE SEQUENCE [LARGE SCALE GENOMIC DNA]</scope>
    <source>
        <strain evidence="6 7">FJAT-54145</strain>
    </source>
</reference>
<evidence type="ECO:0000256" key="3">
    <source>
        <dbReference type="ARBA" id="ARBA00023163"/>
    </source>
</evidence>
<dbReference type="RefSeq" id="WP_389363052.1">
    <property type="nucleotide sequence ID" value="NZ_JBIACK010000012.1"/>
</dbReference>
<name>A0ABW6KFJ5_9BACI</name>
<dbReference type="EMBL" id="JBIACK010000012">
    <property type="protein sequence ID" value="MFE8702941.1"/>
    <property type="molecule type" value="Genomic_DNA"/>
</dbReference>
<protein>
    <submittedName>
        <fullName evidence="6">TetR/AcrR family transcriptional regulator</fullName>
    </submittedName>
</protein>
<dbReference type="InterPro" id="IPR009057">
    <property type="entry name" value="Homeodomain-like_sf"/>
</dbReference>
<evidence type="ECO:0000313" key="6">
    <source>
        <dbReference type="EMBL" id="MFE8702941.1"/>
    </source>
</evidence>
<keyword evidence="7" id="KW-1185">Reference proteome</keyword>
<dbReference type="PROSITE" id="PS01081">
    <property type="entry name" value="HTH_TETR_1"/>
    <property type="match status" value="1"/>
</dbReference>
<keyword evidence="2 4" id="KW-0238">DNA-binding</keyword>
<evidence type="ECO:0000259" key="5">
    <source>
        <dbReference type="PROSITE" id="PS50977"/>
    </source>
</evidence>
<comment type="caution">
    <text evidence="6">The sequence shown here is derived from an EMBL/GenBank/DDBJ whole genome shotgun (WGS) entry which is preliminary data.</text>
</comment>
<dbReference type="PANTHER" id="PTHR47506">
    <property type="entry name" value="TRANSCRIPTIONAL REGULATORY PROTEIN"/>
    <property type="match status" value="1"/>
</dbReference>
<dbReference type="InterPro" id="IPR041612">
    <property type="entry name" value="YfiR_C"/>
</dbReference>
<accession>A0ABW6KFJ5</accession>
<dbReference type="Pfam" id="PF17922">
    <property type="entry name" value="TetR_C_17"/>
    <property type="match status" value="1"/>
</dbReference>
<organism evidence="6 7">
    <name type="scientific">Cytobacillus spartinae</name>
    <dbReference type="NCBI Taxonomy" id="3299023"/>
    <lineage>
        <taxon>Bacteria</taxon>
        <taxon>Bacillati</taxon>
        <taxon>Bacillota</taxon>
        <taxon>Bacilli</taxon>
        <taxon>Bacillales</taxon>
        <taxon>Bacillaceae</taxon>
        <taxon>Cytobacillus</taxon>
    </lineage>
</organism>
<evidence type="ECO:0000256" key="1">
    <source>
        <dbReference type="ARBA" id="ARBA00023015"/>
    </source>
</evidence>
<dbReference type="Proteomes" id="UP001601059">
    <property type="component" value="Unassembled WGS sequence"/>
</dbReference>